<evidence type="ECO:0000256" key="1">
    <source>
        <dbReference type="SAM" id="MobiDB-lite"/>
    </source>
</evidence>
<gene>
    <name evidence="2" type="ORF">NCWK1_0795</name>
</gene>
<proteinExistence type="predicted"/>
<accession>A0A2H6LD13</accession>
<dbReference type="NCBIfam" id="TIGR03157">
    <property type="entry name" value="cas_Csc2"/>
    <property type="match status" value="1"/>
</dbReference>
<name>A0A2H6LD13_9NOSO</name>
<comment type="caution">
    <text evidence="2">The sequence shown here is derived from an EMBL/GenBank/DDBJ whole genome shotgun (WGS) entry which is preliminary data.</text>
</comment>
<organism evidence="2 3">
    <name type="scientific">Nostoc cycadae WK-1</name>
    <dbReference type="NCBI Taxonomy" id="1861711"/>
    <lineage>
        <taxon>Bacteria</taxon>
        <taxon>Bacillati</taxon>
        <taxon>Cyanobacteriota</taxon>
        <taxon>Cyanophyceae</taxon>
        <taxon>Nostocales</taxon>
        <taxon>Nostocaceae</taxon>
        <taxon>Nostoc</taxon>
    </lineage>
</organism>
<keyword evidence="3" id="KW-1185">Reference proteome</keyword>
<evidence type="ECO:0000313" key="2">
    <source>
        <dbReference type="EMBL" id="GBE91073.1"/>
    </source>
</evidence>
<protein>
    <submittedName>
        <fullName evidence="2">CRISPR-associated protein Csc2</fullName>
    </submittedName>
</protein>
<sequence>MFEQYKKHFQESIPRIPGAKYAHFIILRETDSYAVFKTDGELNVARVRAGINAPQVISRLVLFKRKQTTPERLTGRELLRRYEIYNHIKTQHNKDCAYNENPCGVCPDCVIYGYAVGKGGADNSGSEKSKVFIDSAYAVPKYEESHGTFTLNAPYEDGTMTQGTDTTNRFSEQDHVLPEVPFPSVVTLRDPTPNTFLYLLNNLYRTKRYGAQTTRTGQMRNKLVAIIFADGEIFSNLRLTQKIYDIIGDILPPYGLDFLKKATEKAVNELIQEDGVFYELIAKEALVSLQNEAHSILADEASFQQWMNSLTEETLNYAKAAGVLKEEKSENTNSSRSRRNKNKTDEGEDS</sequence>
<reference evidence="3" key="1">
    <citation type="journal article" date="2018" name="Genome Announc.">
        <title>Draft Genome Sequence of the Nitrogen-Fixing and Hormogonia-Inducing Cyanobacterium Nostoc cycadae Strain WK-1, Isolated from the Coralloid Roots of Cycas revoluta.</title>
        <authorList>
            <person name="Kanesaki Y."/>
            <person name="Hirose M."/>
            <person name="Hirose Y."/>
            <person name="Fujisawa T."/>
            <person name="Nakamura Y."/>
            <person name="Watanabe S."/>
            <person name="Matsunaga S."/>
            <person name="Uchida H."/>
            <person name="Murakami A."/>
        </authorList>
    </citation>
    <scope>NUCLEOTIDE SEQUENCE [LARGE SCALE GENOMIC DNA]</scope>
    <source>
        <strain evidence="3">WK-1</strain>
    </source>
</reference>
<dbReference type="InterPro" id="IPR017574">
    <property type="entry name" value="CRISPR-assoc_prot_Cas7/Csc2"/>
</dbReference>
<dbReference type="EMBL" id="BDGE01000015">
    <property type="protein sequence ID" value="GBE91073.1"/>
    <property type="molecule type" value="Genomic_DNA"/>
</dbReference>
<dbReference type="Pfam" id="PF18320">
    <property type="entry name" value="Csc2"/>
    <property type="match status" value="1"/>
</dbReference>
<dbReference type="AlphaFoldDB" id="A0A2H6LD13"/>
<dbReference type="RefSeq" id="WP_103123816.1">
    <property type="nucleotide sequence ID" value="NZ_DF978422.1"/>
</dbReference>
<evidence type="ECO:0000313" key="3">
    <source>
        <dbReference type="Proteomes" id="UP000236527"/>
    </source>
</evidence>
<feature type="region of interest" description="Disordered" evidence="1">
    <location>
        <begin position="325"/>
        <end position="350"/>
    </location>
</feature>
<dbReference type="Proteomes" id="UP000236527">
    <property type="component" value="Unassembled WGS sequence"/>
</dbReference>